<dbReference type="GO" id="GO:0008061">
    <property type="term" value="F:chitin binding"/>
    <property type="evidence" value="ECO:0007669"/>
    <property type="project" value="UniProtKB-KW"/>
</dbReference>
<organism evidence="7 8">
    <name type="scientific">Ascaris lumbricoides</name>
    <name type="common">Giant roundworm</name>
    <dbReference type="NCBI Taxonomy" id="6252"/>
    <lineage>
        <taxon>Eukaryota</taxon>
        <taxon>Metazoa</taxon>
        <taxon>Ecdysozoa</taxon>
        <taxon>Nematoda</taxon>
        <taxon>Chromadorea</taxon>
        <taxon>Rhabditida</taxon>
        <taxon>Spirurina</taxon>
        <taxon>Ascaridomorpha</taxon>
        <taxon>Ascaridoidea</taxon>
        <taxon>Ascarididae</taxon>
        <taxon>Ascaris</taxon>
    </lineage>
</organism>
<dbReference type="GO" id="GO:0005576">
    <property type="term" value="C:extracellular region"/>
    <property type="evidence" value="ECO:0007669"/>
    <property type="project" value="InterPro"/>
</dbReference>
<keyword evidence="4" id="KW-1015">Disulfide bond</keyword>
<evidence type="ECO:0000256" key="3">
    <source>
        <dbReference type="ARBA" id="ARBA00022737"/>
    </source>
</evidence>
<evidence type="ECO:0000256" key="2">
    <source>
        <dbReference type="ARBA" id="ARBA00022729"/>
    </source>
</evidence>
<keyword evidence="3" id="KW-0677">Repeat</keyword>
<dbReference type="WBParaSite" id="ALUE_0002098801-mRNA-1">
    <property type="protein sequence ID" value="ALUE_0002098801-mRNA-1"/>
    <property type="gene ID" value="ALUE_0002098801"/>
</dbReference>
<keyword evidence="5" id="KW-0325">Glycoprotein</keyword>
<evidence type="ECO:0000313" key="8">
    <source>
        <dbReference type="WBParaSite" id="ALUE_0002098801-mRNA-1"/>
    </source>
</evidence>
<feature type="domain" description="Chitin-binding type-2" evidence="6">
    <location>
        <begin position="1"/>
        <end position="44"/>
    </location>
</feature>
<reference evidence="8" key="1">
    <citation type="submission" date="2017-02" db="UniProtKB">
        <authorList>
            <consortium name="WormBaseParasite"/>
        </authorList>
    </citation>
    <scope>IDENTIFICATION</scope>
</reference>
<protein>
    <submittedName>
        <fullName evidence="8">Chitin-binding type-2 domain-containing protein</fullName>
    </submittedName>
</protein>
<dbReference type="InterPro" id="IPR002557">
    <property type="entry name" value="Chitin-bd_dom"/>
</dbReference>
<sequence>MGCSSSYYACTGGVMNIFECPSNLKYDLDAQKCNYQDQVAVCGGMPTQAQPEEVPPGLEPAQSPAMPEFDCTGKADGYYSIGCSSSYYACTGGVMNIFECPSNLKYDLDAQKCNYQDQVAVCGGMPTQAQSPPIVPQQPQQPSTNDITKQFCLARPDGVYADGCGPRYFICASRTTFTYYCPLGQVFNGRVASCDLPSNVPQCPH</sequence>
<dbReference type="PANTHER" id="PTHR23301:SF0">
    <property type="entry name" value="CHITIN-BINDING TYPE-2 DOMAIN-CONTAINING PROTEIN-RELATED"/>
    <property type="match status" value="1"/>
</dbReference>
<evidence type="ECO:0000256" key="5">
    <source>
        <dbReference type="ARBA" id="ARBA00023180"/>
    </source>
</evidence>
<dbReference type="Pfam" id="PF01607">
    <property type="entry name" value="CBM_14"/>
    <property type="match status" value="3"/>
</dbReference>
<accession>A0A0M3IQG0</accession>
<dbReference type="AlphaFoldDB" id="A0A0M3IQG0"/>
<evidence type="ECO:0000313" key="7">
    <source>
        <dbReference type="Proteomes" id="UP000036681"/>
    </source>
</evidence>
<dbReference type="Proteomes" id="UP000036681">
    <property type="component" value="Unplaced"/>
</dbReference>
<dbReference type="InterPro" id="IPR051940">
    <property type="entry name" value="Chitin_bind-dev_reg"/>
</dbReference>
<dbReference type="PANTHER" id="PTHR23301">
    <property type="entry name" value="CHITIN BINDING PERITROPHIN-A"/>
    <property type="match status" value="1"/>
</dbReference>
<evidence type="ECO:0000256" key="4">
    <source>
        <dbReference type="ARBA" id="ARBA00023157"/>
    </source>
</evidence>
<feature type="domain" description="Chitin-binding type-2" evidence="6">
    <location>
        <begin position="149"/>
        <end position="205"/>
    </location>
</feature>
<feature type="domain" description="Chitin-binding type-2" evidence="6">
    <location>
        <begin position="68"/>
        <end position="124"/>
    </location>
</feature>
<dbReference type="SUPFAM" id="SSF57625">
    <property type="entry name" value="Invertebrate chitin-binding proteins"/>
    <property type="match status" value="3"/>
</dbReference>
<proteinExistence type="predicted"/>
<evidence type="ECO:0000259" key="6">
    <source>
        <dbReference type="PROSITE" id="PS50940"/>
    </source>
</evidence>
<dbReference type="PROSITE" id="PS50940">
    <property type="entry name" value="CHIT_BIND_II"/>
    <property type="match status" value="3"/>
</dbReference>
<name>A0A0M3IQG0_ASCLU</name>
<dbReference type="InterPro" id="IPR036508">
    <property type="entry name" value="Chitin-bd_dom_sf"/>
</dbReference>
<keyword evidence="1" id="KW-0147">Chitin-binding</keyword>
<evidence type="ECO:0000256" key="1">
    <source>
        <dbReference type="ARBA" id="ARBA00022669"/>
    </source>
</evidence>
<keyword evidence="2" id="KW-0732">Signal</keyword>
<keyword evidence="7" id="KW-1185">Reference proteome</keyword>
<dbReference type="Gene3D" id="2.170.140.10">
    <property type="entry name" value="Chitin binding domain"/>
    <property type="match status" value="3"/>
</dbReference>
<dbReference type="SMART" id="SM00494">
    <property type="entry name" value="ChtBD2"/>
    <property type="match status" value="3"/>
</dbReference>